<organism evidence="1 2">
    <name type="scientific">Aphis craccivora</name>
    <name type="common">Cowpea aphid</name>
    <dbReference type="NCBI Taxonomy" id="307492"/>
    <lineage>
        <taxon>Eukaryota</taxon>
        <taxon>Metazoa</taxon>
        <taxon>Ecdysozoa</taxon>
        <taxon>Arthropoda</taxon>
        <taxon>Hexapoda</taxon>
        <taxon>Insecta</taxon>
        <taxon>Pterygota</taxon>
        <taxon>Neoptera</taxon>
        <taxon>Paraneoptera</taxon>
        <taxon>Hemiptera</taxon>
        <taxon>Sternorrhyncha</taxon>
        <taxon>Aphidomorpha</taxon>
        <taxon>Aphidoidea</taxon>
        <taxon>Aphididae</taxon>
        <taxon>Aphidini</taxon>
        <taxon>Aphis</taxon>
        <taxon>Aphis</taxon>
    </lineage>
</organism>
<reference evidence="1 2" key="1">
    <citation type="submission" date="2019-08" db="EMBL/GenBank/DDBJ databases">
        <title>Whole genome of Aphis craccivora.</title>
        <authorList>
            <person name="Voronova N.V."/>
            <person name="Shulinski R.S."/>
            <person name="Bandarenka Y.V."/>
            <person name="Zhorov D.G."/>
            <person name="Warner D."/>
        </authorList>
    </citation>
    <scope>NUCLEOTIDE SEQUENCE [LARGE SCALE GENOMIC DNA]</scope>
    <source>
        <strain evidence="1">180601</strain>
        <tissue evidence="1">Whole Body</tissue>
    </source>
</reference>
<dbReference type="Proteomes" id="UP000478052">
    <property type="component" value="Unassembled WGS sequence"/>
</dbReference>
<gene>
    <name evidence="1" type="ORF">FWK35_00025912</name>
</gene>
<accession>A0A6G0Y2M1</accession>
<dbReference type="AlphaFoldDB" id="A0A6G0Y2M1"/>
<evidence type="ECO:0000313" key="2">
    <source>
        <dbReference type="Proteomes" id="UP000478052"/>
    </source>
</evidence>
<protein>
    <submittedName>
        <fullName evidence="1">RNase H domain-containing protein</fullName>
    </submittedName>
</protein>
<comment type="caution">
    <text evidence="1">The sequence shown here is derived from an EMBL/GenBank/DDBJ whole genome shotgun (WGS) entry which is preliminary data.</text>
</comment>
<sequence>MTFIIWLHRQPVLFGSSEVSLYRYIVNLHHSSIQKLWMLEWNSLPESYAFDYRSLFKNIYSQPWFQSLKINRAYKSLILKLHADSLADSTANQSYSVPLRCPYTDIVTLHHSLFKNIYSQPWFQSLKINRAVITKFTRFRTGHSLLPHHSFKLGLNNSTYCPLPNCFGEYADFQHLLINCPSLSIQRSQLKILFSTSGINFSVIDALSTDRFNIIKDTLYFILQSVLQI</sequence>
<evidence type="ECO:0000313" key="1">
    <source>
        <dbReference type="EMBL" id="KAF0748096.1"/>
    </source>
</evidence>
<keyword evidence="2" id="KW-1185">Reference proteome</keyword>
<dbReference type="OrthoDB" id="8058536at2759"/>
<dbReference type="EMBL" id="VUJU01006611">
    <property type="protein sequence ID" value="KAF0748096.1"/>
    <property type="molecule type" value="Genomic_DNA"/>
</dbReference>
<name>A0A6G0Y2M1_APHCR</name>
<proteinExistence type="predicted"/>